<reference evidence="1" key="1">
    <citation type="submission" date="2014-09" db="EMBL/GenBank/DDBJ databases">
        <authorList>
            <person name="Magalhaes I.L.F."/>
            <person name="Oliveira U."/>
            <person name="Santos F.R."/>
            <person name="Vidigal T.H.D.A."/>
            <person name="Brescovit A.D."/>
            <person name="Santos A.J."/>
        </authorList>
    </citation>
    <scope>NUCLEOTIDE SEQUENCE</scope>
    <source>
        <tissue evidence="1">Shoot tissue taken approximately 20 cm above the soil surface</tissue>
    </source>
</reference>
<dbReference type="EMBL" id="GBRH01271172">
    <property type="protein sequence ID" value="JAD26723.1"/>
    <property type="molecule type" value="Transcribed_RNA"/>
</dbReference>
<protein>
    <submittedName>
        <fullName evidence="1">Uncharacterized protein</fullName>
    </submittedName>
</protein>
<accession>A0A0A8YMB8</accession>
<dbReference type="AlphaFoldDB" id="A0A0A8YMB8"/>
<organism evidence="1">
    <name type="scientific">Arundo donax</name>
    <name type="common">Giant reed</name>
    <name type="synonym">Donax arundinaceus</name>
    <dbReference type="NCBI Taxonomy" id="35708"/>
    <lineage>
        <taxon>Eukaryota</taxon>
        <taxon>Viridiplantae</taxon>
        <taxon>Streptophyta</taxon>
        <taxon>Embryophyta</taxon>
        <taxon>Tracheophyta</taxon>
        <taxon>Spermatophyta</taxon>
        <taxon>Magnoliopsida</taxon>
        <taxon>Liliopsida</taxon>
        <taxon>Poales</taxon>
        <taxon>Poaceae</taxon>
        <taxon>PACMAD clade</taxon>
        <taxon>Arundinoideae</taxon>
        <taxon>Arundineae</taxon>
        <taxon>Arundo</taxon>
    </lineage>
</organism>
<proteinExistence type="predicted"/>
<sequence length="33" mass="3689">MSIFKKLYTTEVETRTHKVHLSAAISVSNNAIV</sequence>
<evidence type="ECO:0000313" key="1">
    <source>
        <dbReference type="EMBL" id="JAD26723.1"/>
    </source>
</evidence>
<name>A0A0A8YMB8_ARUDO</name>
<reference evidence="1" key="2">
    <citation type="journal article" date="2015" name="Data Brief">
        <title>Shoot transcriptome of the giant reed, Arundo donax.</title>
        <authorList>
            <person name="Barrero R.A."/>
            <person name="Guerrero F.D."/>
            <person name="Moolhuijzen P."/>
            <person name="Goolsby J.A."/>
            <person name="Tidwell J."/>
            <person name="Bellgard S.E."/>
            <person name="Bellgard M.I."/>
        </authorList>
    </citation>
    <scope>NUCLEOTIDE SEQUENCE</scope>
    <source>
        <tissue evidence="1">Shoot tissue taken approximately 20 cm above the soil surface</tissue>
    </source>
</reference>